<dbReference type="EMBL" id="PYGF01000002">
    <property type="protein sequence ID" value="PSL06425.1"/>
    <property type="molecule type" value="Genomic_DNA"/>
</dbReference>
<dbReference type="InterPro" id="IPR036962">
    <property type="entry name" value="Glyco_hydro_3_N_sf"/>
</dbReference>
<protein>
    <recommendedName>
        <fullName evidence="3">beta-N-acetylhexosaminidase</fullName>
        <ecNumber evidence="3">3.2.1.52</ecNumber>
    </recommendedName>
</protein>
<evidence type="ECO:0000259" key="6">
    <source>
        <dbReference type="Pfam" id="PF00933"/>
    </source>
</evidence>
<reference evidence="7 8" key="1">
    <citation type="submission" date="2018-03" db="EMBL/GenBank/DDBJ databases">
        <title>Genomic Encyclopedia of Archaeal and Bacterial Type Strains, Phase II (KMG-II): from individual species to whole genera.</title>
        <authorList>
            <person name="Goeker M."/>
        </authorList>
    </citation>
    <scope>NUCLEOTIDE SEQUENCE [LARGE SCALE GENOMIC DNA]</scope>
    <source>
        <strain evidence="7 8">DSM 28057</strain>
    </source>
</reference>
<gene>
    <name evidence="7" type="ORF">CLV48_102241</name>
</gene>
<dbReference type="Gene3D" id="3.20.20.300">
    <property type="entry name" value="Glycoside hydrolase, family 3, N-terminal domain"/>
    <property type="match status" value="1"/>
</dbReference>
<evidence type="ECO:0000256" key="5">
    <source>
        <dbReference type="ARBA" id="ARBA00023295"/>
    </source>
</evidence>
<evidence type="ECO:0000256" key="3">
    <source>
        <dbReference type="ARBA" id="ARBA00012663"/>
    </source>
</evidence>
<dbReference type="GO" id="GO:0009254">
    <property type="term" value="P:peptidoglycan turnover"/>
    <property type="evidence" value="ECO:0007669"/>
    <property type="project" value="TreeGrafter"/>
</dbReference>
<dbReference type="Proteomes" id="UP000240708">
    <property type="component" value="Unassembled WGS sequence"/>
</dbReference>
<dbReference type="PANTHER" id="PTHR30480">
    <property type="entry name" value="BETA-HEXOSAMINIDASE-RELATED"/>
    <property type="match status" value="1"/>
</dbReference>
<dbReference type="InterPro" id="IPR050226">
    <property type="entry name" value="NagZ_Beta-hexosaminidase"/>
</dbReference>
<dbReference type="GO" id="GO:0004563">
    <property type="term" value="F:beta-N-acetylhexosaminidase activity"/>
    <property type="evidence" value="ECO:0007669"/>
    <property type="project" value="UniProtKB-EC"/>
</dbReference>
<proteinExistence type="inferred from homology"/>
<sequence>MTLKEKIGQLFSPAAFIHDTEENIRAMERLITEQQIGGVTFFHSRHSAAANFEQRQEILNYDFTLEKLVQRIERFQKLAKIPLLISIDAEFGLAMRVEETPQYPYAISLGAMPKSQIKLIREVGYRIGKDLRQCGIHLNFAPVADINTNPDNPVIGYRSFGKDKDIVSQFAFAMYDGMEKAGIKACYKHFPGHGDTDVDSHLGLPIIYKSKKELLEEELYPFIEGINAGVNMLMVGHLAVPALSAGKKVPASLSKEVISDFLRKELGFDGIVVTDALNMKSVSKLYAEPGQLEWEAFNAGNDLLCFSENVVEGIDYIAKHASESQIEMSYQRISNLKSTFDIKNIMPKSPVVFDWENHNALNEKLAKQYINVLEDNKGEDIVDCRSFAKVSLFSPLFNPFFNEIDNYQSTPSFEIKSSRDLMVWKELDQFENLLIALFVPSAKPINNFGMDMEVIEKLTQITKSKNCQIYVFGNPLALEKISNKSNVCKVVGAYQNFEPVQKIAALHFLDELDQGINFQL</sequence>
<keyword evidence="4 7" id="KW-0378">Hydrolase</keyword>
<feature type="domain" description="Glycoside hydrolase family 3 N-terminal" evidence="6">
    <location>
        <begin position="2"/>
        <end position="330"/>
    </location>
</feature>
<dbReference type="AlphaFoldDB" id="A0A2P8EAE0"/>
<dbReference type="GO" id="GO:0005975">
    <property type="term" value="P:carbohydrate metabolic process"/>
    <property type="evidence" value="ECO:0007669"/>
    <property type="project" value="InterPro"/>
</dbReference>
<evidence type="ECO:0000313" key="7">
    <source>
        <dbReference type="EMBL" id="PSL06425.1"/>
    </source>
</evidence>
<dbReference type="OrthoDB" id="9805821at2"/>
<keyword evidence="8" id="KW-1185">Reference proteome</keyword>
<dbReference type="EC" id="3.2.1.52" evidence="3"/>
<dbReference type="InterPro" id="IPR017853">
    <property type="entry name" value="GH"/>
</dbReference>
<dbReference type="PANTHER" id="PTHR30480:SF13">
    <property type="entry name" value="BETA-HEXOSAMINIDASE"/>
    <property type="match status" value="1"/>
</dbReference>
<evidence type="ECO:0000256" key="4">
    <source>
        <dbReference type="ARBA" id="ARBA00022801"/>
    </source>
</evidence>
<comment type="caution">
    <text evidence="7">The sequence shown here is derived from an EMBL/GenBank/DDBJ whole genome shotgun (WGS) entry which is preliminary data.</text>
</comment>
<evidence type="ECO:0000256" key="1">
    <source>
        <dbReference type="ARBA" id="ARBA00001231"/>
    </source>
</evidence>
<evidence type="ECO:0000313" key="8">
    <source>
        <dbReference type="Proteomes" id="UP000240708"/>
    </source>
</evidence>
<dbReference type="SUPFAM" id="SSF51445">
    <property type="entry name" value="(Trans)glycosidases"/>
    <property type="match status" value="1"/>
</dbReference>
<organism evidence="7 8">
    <name type="scientific">Cecembia rubra</name>
    <dbReference type="NCBI Taxonomy" id="1485585"/>
    <lineage>
        <taxon>Bacteria</taxon>
        <taxon>Pseudomonadati</taxon>
        <taxon>Bacteroidota</taxon>
        <taxon>Cytophagia</taxon>
        <taxon>Cytophagales</taxon>
        <taxon>Cyclobacteriaceae</taxon>
        <taxon>Cecembia</taxon>
    </lineage>
</organism>
<comment type="similarity">
    <text evidence="2">Belongs to the glycosyl hydrolase 3 family.</text>
</comment>
<dbReference type="Pfam" id="PF00933">
    <property type="entry name" value="Glyco_hydro_3"/>
    <property type="match status" value="1"/>
</dbReference>
<comment type="catalytic activity">
    <reaction evidence="1">
        <text>Hydrolysis of terminal non-reducing N-acetyl-D-hexosamine residues in N-acetyl-beta-D-hexosaminides.</text>
        <dbReference type="EC" id="3.2.1.52"/>
    </reaction>
</comment>
<name>A0A2P8EAE0_9BACT</name>
<dbReference type="RefSeq" id="WP_106566356.1">
    <property type="nucleotide sequence ID" value="NZ_PYGF01000002.1"/>
</dbReference>
<evidence type="ECO:0000256" key="2">
    <source>
        <dbReference type="ARBA" id="ARBA00005336"/>
    </source>
</evidence>
<dbReference type="InterPro" id="IPR001764">
    <property type="entry name" value="Glyco_hydro_3_N"/>
</dbReference>
<accession>A0A2P8EAE0</accession>
<keyword evidence="5" id="KW-0326">Glycosidase</keyword>